<reference evidence="2" key="1">
    <citation type="journal article" date="2021" name="PeerJ">
        <title>Extensive microbial diversity within the chicken gut microbiome revealed by metagenomics and culture.</title>
        <authorList>
            <person name="Gilroy R."/>
            <person name="Ravi A."/>
            <person name="Getino M."/>
            <person name="Pursley I."/>
            <person name="Horton D.L."/>
            <person name="Alikhan N.F."/>
            <person name="Baker D."/>
            <person name="Gharbi K."/>
            <person name="Hall N."/>
            <person name="Watson M."/>
            <person name="Adriaenssens E.M."/>
            <person name="Foster-Nyarko E."/>
            <person name="Jarju S."/>
            <person name="Secka A."/>
            <person name="Antonio M."/>
            <person name="Oren A."/>
            <person name="Chaudhuri R.R."/>
            <person name="La Ragione R."/>
            <person name="Hildebrand F."/>
            <person name="Pallen M.J."/>
        </authorList>
    </citation>
    <scope>NUCLEOTIDE SEQUENCE</scope>
    <source>
        <strain evidence="2">6627</strain>
    </source>
</reference>
<dbReference type="Pfam" id="PF18848">
    <property type="entry name" value="baeRF_family6"/>
    <property type="match status" value="1"/>
</dbReference>
<gene>
    <name evidence="2" type="ORF">H9861_06585</name>
</gene>
<feature type="domain" description="Bacterial archaeo-eukaryotic release factor family 6" evidence="1">
    <location>
        <begin position="127"/>
        <end position="271"/>
    </location>
</feature>
<protein>
    <recommendedName>
        <fullName evidence="1">Bacterial archaeo-eukaryotic release factor family 6 domain-containing protein</fullName>
    </recommendedName>
</protein>
<evidence type="ECO:0000313" key="3">
    <source>
        <dbReference type="Proteomes" id="UP000823963"/>
    </source>
</evidence>
<reference evidence="2" key="2">
    <citation type="submission" date="2021-04" db="EMBL/GenBank/DDBJ databases">
        <authorList>
            <person name="Gilroy R."/>
        </authorList>
    </citation>
    <scope>NUCLEOTIDE SEQUENCE</scope>
    <source>
        <strain evidence="2">6627</strain>
    </source>
</reference>
<evidence type="ECO:0000313" key="2">
    <source>
        <dbReference type="EMBL" id="HIX02406.1"/>
    </source>
</evidence>
<evidence type="ECO:0000259" key="1">
    <source>
        <dbReference type="Pfam" id="PF18848"/>
    </source>
</evidence>
<name>A0A9D1UXS7_9LACO</name>
<dbReference type="EMBL" id="DXFP01000062">
    <property type="protein sequence ID" value="HIX02406.1"/>
    <property type="molecule type" value="Genomic_DNA"/>
</dbReference>
<comment type="caution">
    <text evidence="2">The sequence shown here is derived from an EMBL/GenBank/DDBJ whole genome shotgun (WGS) entry which is preliminary data.</text>
</comment>
<sequence>MSVKNDLKSLMVGSANHEPVVSMYIPLYPSKDSYKFDDTEFNSLLSQAKKQYTQQFGEKDWIKYEKQIKNLTNDIVFDYAQSKTLAVILNKDVAYHYYLPRKIKLQVVVNEKPYILPLVRGYEFMPTYNILNINRSSFKMYEVKNGLVSEKSLDKDAPISANKALNIDTPDEKIRMEQRGGGSYDQFRGTDVKAEATQVNMDSYFRLVDEYVIQHISNRDHLKVVLMATKDDAGEFNKISHNQFLDKEDVIAVPSIINHETLEKATAKINEDFLNCSRENIENEIDIARSKKRYLENVSDIKQASIEGRLDTVVIARDLIESKEDELNEIAINTLIYGGQVDLIKAELINNQSVIGILRGI</sequence>
<dbReference type="AlphaFoldDB" id="A0A9D1UXS7"/>
<dbReference type="Proteomes" id="UP000823963">
    <property type="component" value="Unassembled WGS sequence"/>
</dbReference>
<accession>A0A9D1UXS7</accession>
<organism evidence="2 3">
    <name type="scientific">Candidatus Ligilactobacillus excrementigallinarum</name>
    <dbReference type="NCBI Taxonomy" id="2838641"/>
    <lineage>
        <taxon>Bacteria</taxon>
        <taxon>Bacillati</taxon>
        <taxon>Bacillota</taxon>
        <taxon>Bacilli</taxon>
        <taxon>Lactobacillales</taxon>
        <taxon>Lactobacillaceae</taxon>
        <taxon>Ligilactobacillus</taxon>
    </lineage>
</organism>
<proteinExistence type="predicted"/>
<dbReference type="InterPro" id="IPR040628">
    <property type="entry name" value="BaeRF_family6"/>
</dbReference>